<feature type="compositionally biased region" description="Polar residues" evidence="13">
    <location>
        <begin position="663"/>
        <end position="673"/>
    </location>
</feature>
<dbReference type="AlphaFoldDB" id="A0A1S3I2Z6"/>
<evidence type="ECO:0000256" key="13">
    <source>
        <dbReference type="SAM" id="MobiDB-lite"/>
    </source>
</evidence>
<evidence type="ECO:0000256" key="10">
    <source>
        <dbReference type="ARBA" id="ARBA00033036"/>
    </source>
</evidence>
<dbReference type="Gene3D" id="3.30.70.330">
    <property type="match status" value="1"/>
</dbReference>
<evidence type="ECO:0000256" key="2">
    <source>
        <dbReference type="ARBA" id="ARBA00001946"/>
    </source>
</evidence>
<organism evidence="15 16">
    <name type="scientific">Lingula anatina</name>
    <name type="common">Brachiopod</name>
    <name type="synonym">Lingula unguis</name>
    <dbReference type="NCBI Taxonomy" id="7574"/>
    <lineage>
        <taxon>Eukaryota</taxon>
        <taxon>Metazoa</taxon>
        <taxon>Spiralia</taxon>
        <taxon>Lophotrochozoa</taxon>
        <taxon>Brachiopoda</taxon>
        <taxon>Linguliformea</taxon>
        <taxon>Lingulata</taxon>
        <taxon>Lingulida</taxon>
        <taxon>Linguloidea</taxon>
        <taxon>Lingulidae</taxon>
        <taxon>Lingula</taxon>
    </lineage>
</organism>
<feature type="compositionally biased region" description="Polar residues" evidence="13">
    <location>
        <begin position="783"/>
        <end position="792"/>
    </location>
</feature>
<feature type="region of interest" description="Disordered" evidence="13">
    <location>
        <begin position="773"/>
        <end position="792"/>
    </location>
</feature>
<dbReference type="STRING" id="7574.A0A1S3I2Z6"/>
<evidence type="ECO:0000256" key="3">
    <source>
        <dbReference type="ARBA" id="ARBA00012472"/>
    </source>
</evidence>
<dbReference type="GO" id="GO:0046872">
    <property type="term" value="F:metal ion binding"/>
    <property type="evidence" value="ECO:0007669"/>
    <property type="project" value="UniProtKB-KW"/>
</dbReference>
<dbReference type="PANTHER" id="PTHR12271">
    <property type="entry name" value="POLY A POLYMERASE CID PAP -RELATED"/>
    <property type="match status" value="1"/>
</dbReference>
<dbReference type="PANTHER" id="PTHR12271:SF127">
    <property type="entry name" value="SPECKLE TARGETED PIP5K1A-REGULATED POLY(A) POLYMERASE"/>
    <property type="match status" value="1"/>
</dbReference>
<evidence type="ECO:0000256" key="6">
    <source>
        <dbReference type="ARBA" id="ARBA00022695"/>
    </source>
</evidence>
<evidence type="ECO:0000256" key="9">
    <source>
        <dbReference type="ARBA" id="ARBA00030790"/>
    </source>
</evidence>
<dbReference type="InterPro" id="IPR035979">
    <property type="entry name" value="RBD_domain_sf"/>
</dbReference>
<dbReference type="SUPFAM" id="SSF81631">
    <property type="entry name" value="PAP/OAS1 substrate-binding domain"/>
    <property type="match status" value="1"/>
</dbReference>
<evidence type="ECO:0000256" key="5">
    <source>
        <dbReference type="ARBA" id="ARBA00022679"/>
    </source>
</evidence>
<gene>
    <name evidence="16" type="primary">LOC106160216</name>
</gene>
<feature type="region of interest" description="Disordered" evidence="13">
    <location>
        <begin position="656"/>
        <end position="675"/>
    </location>
</feature>
<keyword evidence="7" id="KW-0479">Metal-binding</keyword>
<dbReference type="SUPFAM" id="SSF81301">
    <property type="entry name" value="Nucleotidyltransferase"/>
    <property type="match status" value="1"/>
</dbReference>
<comment type="cofactor">
    <cofactor evidence="2">
        <name>Mg(2+)</name>
        <dbReference type="ChEBI" id="CHEBI:18420"/>
    </cofactor>
</comment>
<dbReference type="Proteomes" id="UP000085678">
    <property type="component" value="Unplaced"/>
</dbReference>
<evidence type="ECO:0000256" key="4">
    <source>
        <dbReference type="ARBA" id="ARBA00021679"/>
    </source>
</evidence>
<comment type="catalytic activity">
    <reaction evidence="11">
        <text>RNA(n) + UTP = RNA(n)-3'-uridine ribonucleotide + diphosphate</text>
        <dbReference type="Rhea" id="RHEA:14785"/>
        <dbReference type="Rhea" id="RHEA-COMP:14527"/>
        <dbReference type="Rhea" id="RHEA-COMP:17348"/>
        <dbReference type="ChEBI" id="CHEBI:33019"/>
        <dbReference type="ChEBI" id="CHEBI:46398"/>
        <dbReference type="ChEBI" id="CHEBI:140395"/>
        <dbReference type="ChEBI" id="CHEBI:173116"/>
        <dbReference type="EC" id="2.7.7.52"/>
    </reaction>
</comment>
<keyword evidence="5" id="KW-0808">Transferase</keyword>
<dbReference type="GO" id="GO:1990817">
    <property type="term" value="F:poly(A) RNA polymerase activity"/>
    <property type="evidence" value="ECO:0007669"/>
    <property type="project" value="TreeGrafter"/>
</dbReference>
<dbReference type="InterPro" id="IPR012677">
    <property type="entry name" value="Nucleotide-bd_a/b_plait_sf"/>
</dbReference>
<dbReference type="Gene3D" id="1.10.1410.10">
    <property type="match status" value="1"/>
</dbReference>
<feature type="domain" description="RRM" evidence="14">
    <location>
        <begin position="49"/>
        <end position="131"/>
    </location>
</feature>
<dbReference type="InParanoid" id="A0A1S3I2Z6"/>
<keyword evidence="8" id="KW-0460">Magnesium</keyword>
<dbReference type="GeneID" id="106160216"/>
<dbReference type="Gene3D" id="3.30.460.10">
    <property type="entry name" value="Beta Polymerase, domain 2"/>
    <property type="match status" value="1"/>
</dbReference>
<dbReference type="InterPro" id="IPR054708">
    <property type="entry name" value="MTPAP-like_central"/>
</dbReference>
<evidence type="ECO:0000259" key="14">
    <source>
        <dbReference type="PROSITE" id="PS50102"/>
    </source>
</evidence>
<comment type="cofactor">
    <cofactor evidence="1">
        <name>Mn(2+)</name>
        <dbReference type="ChEBI" id="CHEBI:29035"/>
    </cofactor>
</comment>
<dbReference type="Pfam" id="PF03828">
    <property type="entry name" value="PAP_assoc"/>
    <property type="match status" value="1"/>
</dbReference>
<evidence type="ECO:0000256" key="12">
    <source>
        <dbReference type="PROSITE-ProRule" id="PRU00176"/>
    </source>
</evidence>
<evidence type="ECO:0000256" key="7">
    <source>
        <dbReference type="ARBA" id="ARBA00022723"/>
    </source>
</evidence>
<dbReference type="InterPro" id="IPR043519">
    <property type="entry name" value="NT_sf"/>
</dbReference>
<dbReference type="CDD" id="cd05402">
    <property type="entry name" value="NT_PAP_TUTase"/>
    <property type="match status" value="1"/>
</dbReference>
<dbReference type="SUPFAM" id="SSF54928">
    <property type="entry name" value="RNA-binding domain, RBD"/>
    <property type="match status" value="1"/>
</dbReference>
<dbReference type="GO" id="GO:0050265">
    <property type="term" value="F:RNA uridylyltransferase activity"/>
    <property type="evidence" value="ECO:0007669"/>
    <property type="project" value="UniProtKB-EC"/>
</dbReference>
<dbReference type="Pfam" id="PF22600">
    <property type="entry name" value="MTPAP-like_central"/>
    <property type="match status" value="1"/>
</dbReference>
<proteinExistence type="predicted"/>
<dbReference type="InterPro" id="IPR000504">
    <property type="entry name" value="RRM_dom"/>
</dbReference>
<dbReference type="SMART" id="SM00360">
    <property type="entry name" value="RRM"/>
    <property type="match status" value="1"/>
</dbReference>
<dbReference type="RefSeq" id="XP_013392206.2">
    <property type="nucleotide sequence ID" value="XM_013536752.1"/>
</dbReference>
<evidence type="ECO:0000256" key="11">
    <source>
        <dbReference type="ARBA" id="ARBA00049105"/>
    </source>
</evidence>
<accession>A0A1S3I2Z6</accession>
<evidence type="ECO:0000313" key="15">
    <source>
        <dbReference type="Proteomes" id="UP000085678"/>
    </source>
</evidence>
<dbReference type="OrthoDB" id="2274644at2759"/>
<dbReference type="PROSITE" id="PS50102">
    <property type="entry name" value="RRM"/>
    <property type="match status" value="1"/>
</dbReference>
<name>A0A1S3I2Z6_LINAN</name>
<dbReference type="KEGG" id="lak:106160216"/>
<protein>
    <recommendedName>
        <fullName evidence="4">Speckle targeted PIP5K1A-regulated poly(A) polymerase</fullName>
        <ecNumber evidence="3">2.7.7.52</ecNumber>
    </recommendedName>
    <alternativeName>
        <fullName evidence="9">RNA-binding motif protein 21</fullName>
    </alternativeName>
    <alternativeName>
        <fullName evidence="10">U6 snRNA-specific terminal uridylyltransferase 1</fullName>
    </alternativeName>
</protein>
<dbReference type="GO" id="GO:0031123">
    <property type="term" value="P:RNA 3'-end processing"/>
    <property type="evidence" value="ECO:0007669"/>
    <property type="project" value="TreeGrafter"/>
</dbReference>
<feature type="region of interest" description="Disordered" evidence="13">
    <location>
        <begin position="549"/>
        <end position="584"/>
    </location>
</feature>
<evidence type="ECO:0000313" key="16">
    <source>
        <dbReference type="RefSeq" id="XP_013392206.2"/>
    </source>
</evidence>
<keyword evidence="12" id="KW-0694">RNA-binding</keyword>
<feature type="compositionally biased region" description="Basic and acidic residues" evidence="13">
    <location>
        <begin position="567"/>
        <end position="584"/>
    </location>
</feature>
<dbReference type="EC" id="2.7.7.52" evidence="3"/>
<reference evidence="16" key="1">
    <citation type="submission" date="2025-08" db="UniProtKB">
        <authorList>
            <consortium name="RefSeq"/>
        </authorList>
    </citation>
    <scope>IDENTIFICATION</scope>
    <source>
        <tissue evidence="16">Gonads</tissue>
    </source>
</reference>
<dbReference type="GO" id="GO:0003723">
    <property type="term" value="F:RNA binding"/>
    <property type="evidence" value="ECO:0007669"/>
    <property type="project" value="UniProtKB-UniRule"/>
</dbReference>
<keyword evidence="6" id="KW-0548">Nucleotidyltransferase</keyword>
<dbReference type="Pfam" id="PF00076">
    <property type="entry name" value="RRM_1"/>
    <property type="match status" value="1"/>
</dbReference>
<sequence>MMEVHCDVCDAVVCVGRDQSDGSMARHIQGKRHQRLLQMKNKAAEKASCSVFVRGVHGNTKLSAAQLKEHFQKFGNIKKVVMDKVKSLYAIIEFDSKDAAQQVLGQSDHRLPGDHKLVVKPREVKMDNFKPARLGNRHDTTKKTQNKDSEVPVVDRKTVLEELRKIQSFGSSVNKFGVKGCDMDIFLDLHIDEDDLKSERFLSESENSSNLDTRDRRQIKVYTREELREMTTFDQVKAIRRTIQRHIPECQNVVFVPSQRCPVCRFTFRSSGIKCDVSVSNRLALRNTKFLRLCTELDVRLSPLVYAIRYWAKCRDIAGNIQSGTKLNNYALCLLVVFYLQNLEKPILPSIQQLADYCGPEEKVVIEDWDCSFVEDKSRIPCTANTMTVGELLLGFYQFYAKFDFSTSIICPRTGKTMNLMTVLNPDTMPAKMEGYKVETVAIQDPFVLNHNPAFNINEKMKERIISEFQTAAKMADFLRDNPDHEFSLQGLVMFLSNEIPAQFTSVPPNQSDHLISKLKLAENKHPSKHGTKCLLIPTLLFKDNISQKGSEQNSVLPPGEEDDEVDGRSRWQKKTPDVTERTELSFSAVDSKPNKIVDDFDELTEMEEFHLNDVVKKQKDADDKVQSGKIEKTAVENLVNEPLSLFPTEGHAIGAALGSGSGTPKRQNSGSEYLSDHQILKKTKSDANLNTDCEVLQNEACAENNFDDYSQLEREVFQSESIKVTENNSIDGNKVSAEDCLKNLNPKKFDSELVKSQLKTSLKPEERDLFPQHSAIRKQSSDSRITSSPKKPNNLFMHLQCSIQHAVWLRRKAVRKNLLHAGHKDDLDLEIKVTQDVIEHERNRGEKIKPFTIDVLLMDDDKQACSSQTAVHVVLRAQTDVASHSFSFFSSYISKGIQKYYS</sequence>
<dbReference type="InterPro" id="IPR002058">
    <property type="entry name" value="PAP_assoc"/>
</dbReference>
<evidence type="ECO:0000256" key="1">
    <source>
        <dbReference type="ARBA" id="ARBA00001936"/>
    </source>
</evidence>
<evidence type="ECO:0000256" key="8">
    <source>
        <dbReference type="ARBA" id="ARBA00022842"/>
    </source>
</evidence>
<keyword evidence="15" id="KW-1185">Reference proteome</keyword>